<dbReference type="Gene3D" id="3.40.50.10540">
    <property type="entry name" value="Crotonobetainyl-coa:carnitine coa-transferase, domain 1"/>
    <property type="match status" value="1"/>
</dbReference>
<dbReference type="RefSeq" id="WP_111348064.1">
    <property type="nucleotide sequence ID" value="NZ_QHHQ01000004.1"/>
</dbReference>
<dbReference type="Pfam" id="PF02515">
    <property type="entry name" value="CoA_transf_3"/>
    <property type="match status" value="1"/>
</dbReference>
<dbReference type="Gene3D" id="3.30.1540.10">
    <property type="entry name" value="formyl-coa transferase, domain 3"/>
    <property type="match status" value="1"/>
</dbReference>
<dbReference type="PANTHER" id="PTHR48228:SF5">
    <property type="entry name" value="ALPHA-METHYLACYL-COA RACEMASE"/>
    <property type="match status" value="1"/>
</dbReference>
<comment type="caution">
    <text evidence="1">The sequence shown here is derived from an EMBL/GenBank/DDBJ whole genome shotgun (WGS) entry which is preliminary data.</text>
</comment>
<keyword evidence="2" id="KW-1185">Reference proteome</keyword>
<dbReference type="OrthoDB" id="9806585at2"/>
<dbReference type="SUPFAM" id="SSF89796">
    <property type="entry name" value="CoA-transferase family III (CaiB/BaiF)"/>
    <property type="match status" value="1"/>
</dbReference>
<dbReference type="InterPro" id="IPR023606">
    <property type="entry name" value="CoA-Trfase_III_dom_1_sf"/>
</dbReference>
<dbReference type="Proteomes" id="UP000249590">
    <property type="component" value="Unassembled WGS sequence"/>
</dbReference>
<dbReference type="PANTHER" id="PTHR48228">
    <property type="entry name" value="SUCCINYL-COA--D-CITRAMALATE COA-TRANSFERASE"/>
    <property type="match status" value="1"/>
</dbReference>
<gene>
    <name evidence="1" type="ORF">DLJ53_18685</name>
</gene>
<dbReference type="InterPro" id="IPR044855">
    <property type="entry name" value="CoA-Trfase_III_dom3_sf"/>
</dbReference>
<sequence length="401" mass="42451">MTPILTDLSIVEVAAFIAAPLGGLTLSQLGADVIRIDPIGGNIDFTRWPLNDEGHSIYWAGLNKGKRSVALDLRSPEGQEIAAAICTRAGEGRGIVTTNLPARGWMAYEALAARRDDLVMVTLIGNPDGSGALDYTVNCASGFPDVTGPGGAPVNHVLPAWDVAAGLTISTAVLAAERYRSRTGKGQKVTLSLADVMHATVSNLGFTMEVEANGTVRQPIGNDLYGAYGRDFPTRDGRRVMIVAISNRQFRAVGEATGLAEKLAMIGALMDVDLSDEGGRFAARHAISAVLEPWVAARTLAEIREAFEGTGVLWGPYQDFGQLFAEDRWHSEANPMFGRAEHHGIGSLRTPGTPLAFGAVPRGEPGASPRLGSSTEEVLVEDLGLPSTEIARLKDKGVVSL</sequence>
<keyword evidence="1" id="KW-0413">Isomerase</keyword>
<dbReference type="GO" id="GO:0016853">
    <property type="term" value="F:isomerase activity"/>
    <property type="evidence" value="ECO:0007669"/>
    <property type="project" value="UniProtKB-KW"/>
</dbReference>
<evidence type="ECO:0000313" key="1">
    <source>
        <dbReference type="EMBL" id="RAH99789.1"/>
    </source>
</evidence>
<protein>
    <submittedName>
        <fullName evidence="1">2-methylfumaryl-CoA isomerase</fullName>
    </submittedName>
</protein>
<dbReference type="InterPro" id="IPR050509">
    <property type="entry name" value="CoA-transferase_III"/>
</dbReference>
<dbReference type="EMBL" id="QHHQ01000004">
    <property type="protein sequence ID" value="RAH99789.1"/>
    <property type="molecule type" value="Genomic_DNA"/>
</dbReference>
<evidence type="ECO:0000313" key="2">
    <source>
        <dbReference type="Proteomes" id="UP000249590"/>
    </source>
</evidence>
<name>A0A8B2NTW6_9HYPH</name>
<accession>A0A8B2NTW6</accession>
<dbReference type="InterPro" id="IPR003673">
    <property type="entry name" value="CoA-Trfase_fam_III"/>
</dbReference>
<organism evidence="1 2">
    <name type="scientific">Acuticoccus sediminis</name>
    <dbReference type="NCBI Taxonomy" id="2184697"/>
    <lineage>
        <taxon>Bacteria</taxon>
        <taxon>Pseudomonadati</taxon>
        <taxon>Pseudomonadota</taxon>
        <taxon>Alphaproteobacteria</taxon>
        <taxon>Hyphomicrobiales</taxon>
        <taxon>Amorphaceae</taxon>
        <taxon>Acuticoccus</taxon>
    </lineage>
</organism>
<proteinExistence type="predicted"/>
<reference evidence="1 2" key="1">
    <citation type="submission" date="2018-05" db="EMBL/GenBank/DDBJ databases">
        <title>Acuticoccus sediminis sp. nov., isolated from deep-sea sediment of Indian Ocean.</title>
        <authorList>
            <person name="Liu X."/>
            <person name="Lai Q."/>
            <person name="Du Y."/>
            <person name="Sun F."/>
            <person name="Zhang X."/>
            <person name="Wang S."/>
            <person name="Shao Z."/>
        </authorList>
    </citation>
    <scope>NUCLEOTIDE SEQUENCE [LARGE SCALE GENOMIC DNA]</scope>
    <source>
        <strain evidence="1 2">PTG4-2</strain>
    </source>
</reference>
<dbReference type="AlphaFoldDB" id="A0A8B2NTW6"/>